<organism evidence="14 15">
    <name type="scientific">Sphaeroforma arctica JP610</name>
    <dbReference type="NCBI Taxonomy" id="667725"/>
    <lineage>
        <taxon>Eukaryota</taxon>
        <taxon>Ichthyosporea</taxon>
        <taxon>Ichthyophonida</taxon>
        <taxon>Sphaeroforma</taxon>
    </lineage>
</organism>
<protein>
    <recommendedName>
        <fullName evidence="13">GH15-like domain-containing protein</fullName>
    </recommendedName>
</protein>
<keyword evidence="12" id="KW-0636">Prenylation</keyword>
<comment type="function">
    <text evidence="1">Phosphorylase b kinase catalyzes the phosphorylation of serine in certain substrates, including troponin I. The alpha chain may bind calmodulin.</text>
</comment>
<keyword evidence="7" id="KW-0321">Glycogen metabolism</keyword>
<dbReference type="GO" id="GO:0005964">
    <property type="term" value="C:phosphorylase kinase complex"/>
    <property type="evidence" value="ECO:0007669"/>
    <property type="project" value="TreeGrafter"/>
</dbReference>
<evidence type="ECO:0000256" key="4">
    <source>
        <dbReference type="ARBA" id="ARBA00007128"/>
    </source>
</evidence>
<dbReference type="InterPro" id="IPR008928">
    <property type="entry name" value="6-hairpin_glycosidase_sf"/>
</dbReference>
<dbReference type="Pfam" id="PF00723">
    <property type="entry name" value="Glyco_hydro_15"/>
    <property type="match status" value="1"/>
</dbReference>
<keyword evidence="8" id="KW-0112">Calmodulin-binding</keyword>
<dbReference type="STRING" id="667725.A0A0L0G214"/>
<keyword evidence="11" id="KW-0449">Lipoprotein</keyword>
<evidence type="ECO:0000256" key="9">
    <source>
        <dbReference type="ARBA" id="ARBA00023136"/>
    </source>
</evidence>
<evidence type="ECO:0000256" key="8">
    <source>
        <dbReference type="ARBA" id="ARBA00022860"/>
    </source>
</evidence>
<dbReference type="UniPathway" id="UPA00163"/>
<evidence type="ECO:0000256" key="10">
    <source>
        <dbReference type="ARBA" id="ARBA00023277"/>
    </source>
</evidence>
<evidence type="ECO:0000313" key="14">
    <source>
        <dbReference type="EMBL" id="KNC83172.1"/>
    </source>
</evidence>
<keyword evidence="6" id="KW-0597">Phosphoprotein</keyword>
<keyword evidence="9" id="KW-0472">Membrane</keyword>
<evidence type="ECO:0000256" key="2">
    <source>
        <dbReference type="ARBA" id="ARBA00004342"/>
    </source>
</evidence>
<dbReference type="Gene3D" id="1.50.10.10">
    <property type="match status" value="1"/>
</dbReference>
<dbReference type="GeneID" id="25905062"/>
<dbReference type="OrthoDB" id="5971574at2759"/>
<comment type="similarity">
    <text evidence="4">Belongs to the phosphorylase b kinase regulatory chain family.</text>
</comment>
<dbReference type="GO" id="GO:0005977">
    <property type="term" value="P:glycogen metabolic process"/>
    <property type="evidence" value="ECO:0007669"/>
    <property type="project" value="UniProtKB-UniPathway"/>
</dbReference>
<evidence type="ECO:0000256" key="5">
    <source>
        <dbReference type="ARBA" id="ARBA00022475"/>
    </source>
</evidence>
<evidence type="ECO:0000256" key="11">
    <source>
        <dbReference type="ARBA" id="ARBA00023288"/>
    </source>
</evidence>
<evidence type="ECO:0000256" key="7">
    <source>
        <dbReference type="ARBA" id="ARBA00022600"/>
    </source>
</evidence>
<dbReference type="PANTHER" id="PTHR10749:SF7">
    <property type="entry name" value="PHOSPHORYLASE B KINASE REGULATORY SUBUNIT ALPHA-RELATED"/>
    <property type="match status" value="1"/>
</dbReference>
<dbReference type="InterPro" id="IPR012341">
    <property type="entry name" value="6hp_glycosidase-like_sf"/>
</dbReference>
<dbReference type="InterPro" id="IPR011613">
    <property type="entry name" value="GH15-like"/>
</dbReference>
<name>A0A0L0G214_9EUKA</name>
<keyword evidence="15" id="KW-1185">Reference proteome</keyword>
<evidence type="ECO:0000256" key="12">
    <source>
        <dbReference type="ARBA" id="ARBA00023289"/>
    </source>
</evidence>
<comment type="subcellular location">
    <subcellularLocation>
        <location evidence="2">Cell membrane</location>
        <topology evidence="2">Lipid-anchor</topology>
        <orientation evidence="2">Cytoplasmic side</orientation>
    </subcellularLocation>
</comment>
<dbReference type="RefSeq" id="XP_014157074.1">
    <property type="nucleotide sequence ID" value="XM_014301599.1"/>
</dbReference>
<dbReference type="eggNOG" id="KOG3635">
    <property type="taxonomic scope" value="Eukaryota"/>
</dbReference>
<dbReference type="FunFam" id="1.50.10.10:FF:000004">
    <property type="entry name" value="Phosphorylase b kinase regulatory subunit"/>
    <property type="match status" value="1"/>
</dbReference>
<proteinExistence type="inferred from homology"/>
<dbReference type="PANTHER" id="PTHR10749">
    <property type="entry name" value="PHOSPHORYLASE B KINASE REGULATORY SUBUNIT"/>
    <property type="match status" value="1"/>
</dbReference>
<evidence type="ECO:0000256" key="6">
    <source>
        <dbReference type="ARBA" id="ARBA00022553"/>
    </source>
</evidence>
<comment type="pathway">
    <text evidence="3">Glycan biosynthesis; glycogen metabolism.</text>
</comment>
<evidence type="ECO:0000256" key="1">
    <source>
        <dbReference type="ARBA" id="ARBA00002837"/>
    </source>
</evidence>
<keyword evidence="10" id="KW-0119">Carbohydrate metabolism</keyword>
<reference evidence="14 15" key="1">
    <citation type="submission" date="2011-02" db="EMBL/GenBank/DDBJ databases">
        <title>The Genome Sequence of Sphaeroforma arctica JP610.</title>
        <authorList>
            <consortium name="The Broad Institute Genome Sequencing Platform"/>
            <person name="Russ C."/>
            <person name="Cuomo C."/>
            <person name="Young S.K."/>
            <person name="Zeng Q."/>
            <person name="Gargeya S."/>
            <person name="Alvarado L."/>
            <person name="Berlin A."/>
            <person name="Chapman S.B."/>
            <person name="Chen Z."/>
            <person name="Freedman E."/>
            <person name="Gellesch M."/>
            <person name="Goldberg J."/>
            <person name="Griggs A."/>
            <person name="Gujja S."/>
            <person name="Heilman E."/>
            <person name="Heiman D."/>
            <person name="Howarth C."/>
            <person name="Mehta T."/>
            <person name="Neiman D."/>
            <person name="Pearson M."/>
            <person name="Roberts A."/>
            <person name="Saif S."/>
            <person name="Shea T."/>
            <person name="Shenoy N."/>
            <person name="Sisk P."/>
            <person name="Stolte C."/>
            <person name="Sykes S."/>
            <person name="White J."/>
            <person name="Yandava C."/>
            <person name="Burger G."/>
            <person name="Gray M.W."/>
            <person name="Holland P.W.H."/>
            <person name="King N."/>
            <person name="Lang F.B.F."/>
            <person name="Roger A.J."/>
            <person name="Ruiz-Trillo I."/>
            <person name="Haas B."/>
            <person name="Nusbaum C."/>
            <person name="Birren B."/>
        </authorList>
    </citation>
    <scope>NUCLEOTIDE SEQUENCE [LARGE SCALE GENOMIC DNA]</scope>
    <source>
        <strain evidence="14 15">JP610</strain>
    </source>
</reference>
<accession>A0A0L0G214</accession>
<evidence type="ECO:0000256" key="3">
    <source>
        <dbReference type="ARBA" id="ARBA00005131"/>
    </source>
</evidence>
<dbReference type="InterPro" id="IPR008734">
    <property type="entry name" value="PHK_A/B_su"/>
</dbReference>
<dbReference type="Proteomes" id="UP000054560">
    <property type="component" value="Unassembled WGS sequence"/>
</dbReference>
<dbReference type="GO" id="GO:0005886">
    <property type="term" value="C:plasma membrane"/>
    <property type="evidence" value="ECO:0007669"/>
    <property type="project" value="UniProtKB-SubCell"/>
</dbReference>
<sequence length="398" mass="45394">MLKDEVLLQFHYEWVYNTILVHQHPVTGLLPSFYEQGSRKVNNPNDLSHHSWVRDNVYGCLAVWGLALAYRKSVDAVNRAKAYELEQSVVKLMRSLLFSMMCQSDKVEKFKQSQATSDSLHAKYSSANGKVCVGDKEWGHLQIDATSLYVLMLSQMTASGLQIVWSLDEVHFVQNLVFYIELAYHTPDYGIWERGDKTNHGLPELNASSIGMAKAALESINELDLFGAQGGPKSVIHVMPDYIRRNQAILESLLPRESNSKEIDAGLLSIISYPAFSVESKAVVDITRDDIESKLKGRYGCKRFLRDGYMTPMENRNRLHYEPAELQVFDNIECEWPLFFMYLVLDGLFRGDVQQIHEYSELLEDLLMDPEESYVEDVGAKPVMDFPKDVDVQTLSKT</sequence>
<dbReference type="SUPFAM" id="SSF48208">
    <property type="entry name" value="Six-hairpin glycosidases"/>
    <property type="match status" value="1"/>
</dbReference>
<gene>
    <name evidence="14" type="ORF">SARC_04558</name>
</gene>
<dbReference type="EMBL" id="KQ241857">
    <property type="protein sequence ID" value="KNC83172.1"/>
    <property type="molecule type" value="Genomic_DNA"/>
</dbReference>
<keyword evidence="5" id="KW-1003">Cell membrane</keyword>
<dbReference type="GO" id="GO:0005516">
    <property type="term" value="F:calmodulin binding"/>
    <property type="evidence" value="ECO:0007669"/>
    <property type="project" value="UniProtKB-KW"/>
</dbReference>
<feature type="domain" description="GH15-like" evidence="13">
    <location>
        <begin position="9"/>
        <end position="362"/>
    </location>
</feature>
<evidence type="ECO:0000313" key="15">
    <source>
        <dbReference type="Proteomes" id="UP000054560"/>
    </source>
</evidence>
<evidence type="ECO:0000259" key="13">
    <source>
        <dbReference type="Pfam" id="PF00723"/>
    </source>
</evidence>
<dbReference type="AlphaFoldDB" id="A0A0L0G214"/>